<dbReference type="InterPro" id="IPR050109">
    <property type="entry name" value="HTH-type_TetR-like_transc_reg"/>
</dbReference>
<dbReference type="Proteomes" id="UP001183202">
    <property type="component" value="Unassembled WGS sequence"/>
</dbReference>
<keyword evidence="1 2" id="KW-0238">DNA-binding</keyword>
<feature type="domain" description="HTH tetR-type" evidence="3">
    <location>
        <begin position="7"/>
        <end position="67"/>
    </location>
</feature>
<name>A0ABU2NHP9_9PSEU</name>
<dbReference type="PRINTS" id="PR00455">
    <property type="entry name" value="HTHTETR"/>
</dbReference>
<dbReference type="Pfam" id="PF00440">
    <property type="entry name" value="TetR_N"/>
    <property type="match status" value="1"/>
</dbReference>
<accession>A0ABU2NHP9</accession>
<dbReference type="RefSeq" id="WP_311559611.1">
    <property type="nucleotide sequence ID" value="NZ_JAVREJ010000026.1"/>
</dbReference>
<keyword evidence="5" id="KW-1185">Reference proteome</keyword>
<gene>
    <name evidence="4" type="ORF">RM445_26645</name>
</gene>
<dbReference type="EMBL" id="JAVREJ010000026">
    <property type="protein sequence ID" value="MDT0353097.1"/>
    <property type="molecule type" value="Genomic_DNA"/>
</dbReference>
<dbReference type="InterPro" id="IPR009057">
    <property type="entry name" value="Homeodomain-like_sf"/>
</dbReference>
<proteinExistence type="predicted"/>
<protein>
    <submittedName>
        <fullName evidence="4">Helix-turn-helix domain-containing protein</fullName>
    </submittedName>
</protein>
<dbReference type="InterPro" id="IPR001647">
    <property type="entry name" value="HTH_TetR"/>
</dbReference>
<evidence type="ECO:0000313" key="5">
    <source>
        <dbReference type="Proteomes" id="UP001183202"/>
    </source>
</evidence>
<dbReference type="PROSITE" id="PS50977">
    <property type="entry name" value="HTH_TETR_2"/>
    <property type="match status" value="1"/>
</dbReference>
<evidence type="ECO:0000313" key="4">
    <source>
        <dbReference type="EMBL" id="MDT0353097.1"/>
    </source>
</evidence>
<reference evidence="5" key="1">
    <citation type="submission" date="2023-07" db="EMBL/GenBank/DDBJ databases">
        <title>30 novel species of actinomycetes from the DSMZ collection.</title>
        <authorList>
            <person name="Nouioui I."/>
        </authorList>
    </citation>
    <scope>NUCLEOTIDE SEQUENCE [LARGE SCALE GENOMIC DNA]</scope>
    <source>
        <strain evidence="5">DSM 45834</strain>
    </source>
</reference>
<evidence type="ECO:0000256" key="1">
    <source>
        <dbReference type="ARBA" id="ARBA00023125"/>
    </source>
</evidence>
<organism evidence="4 5">
    <name type="scientific">Pseudonocardia charpentierae</name>
    <dbReference type="NCBI Taxonomy" id="3075545"/>
    <lineage>
        <taxon>Bacteria</taxon>
        <taxon>Bacillati</taxon>
        <taxon>Actinomycetota</taxon>
        <taxon>Actinomycetes</taxon>
        <taxon>Pseudonocardiales</taxon>
        <taxon>Pseudonocardiaceae</taxon>
        <taxon>Pseudonocardia</taxon>
    </lineage>
</organism>
<dbReference type="Gene3D" id="1.10.357.10">
    <property type="entry name" value="Tetracycline Repressor, domain 2"/>
    <property type="match status" value="1"/>
</dbReference>
<dbReference type="SUPFAM" id="SSF48498">
    <property type="entry name" value="Tetracyclin repressor-like, C-terminal domain"/>
    <property type="match status" value="1"/>
</dbReference>
<dbReference type="InterPro" id="IPR036271">
    <property type="entry name" value="Tet_transcr_reg_TetR-rel_C_sf"/>
</dbReference>
<feature type="DNA-binding region" description="H-T-H motif" evidence="2">
    <location>
        <begin position="30"/>
        <end position="49"/>
    </location>
</feature>
<dbReference type="SUPFAM" id="SSF46689">
    <property type="entry name" value="Homeodomain-like"/>
    <property type="match status" value="1"/>
</dbReference>
<dbReference type="PANTHER" id="PTHR30055">
    <property type="entry name" value="HTH-TYPE TRANSCRIPTIONAL REGULATOR RUTR"/>
    <property type="match status" value="1"/>
</dbReference>
<evidence type="ECO:0000256" key="2">
    <source>
        <dbReference type="PROSITE-ProRule" id="PRU00335"/>
    </source>
</evidence>
<dbReference type="PANTHER" id="PTHR30055:SF223">
    <property type="entry name" value="HTH-TYPE TRANSCRIPTIONAL REGULATOR UIDR"/>
    <property type="match status" value="1"/>
</dbReference>
<sequence>MSSSGRAETRSQILEAARAMFEELGYYGAGLGAVAKKAGVSRQAIYLHFPSKVELLTALHLHVFDTDVVPALRRHPVTDAMTALEVLDATIAADVEIVARVWRIHESLTTARRQHPEVDRTLLPREEEHYDGLLEVGRRLEREGELPPTMPVGLFADMLWGLMNIGTYRNLVIERGWSPDQYRCWVRDTIRLQISADSAQAVP</sequence>
<evidence type="ECO:0000259" key="3">
    <source>
        <dbReference type="PROSITE" id="PS50977"/>
    </source>
</evidence>
<comment type="caution">
    <text evidence="4">The sequence shown here is derived from an EMBL/GenBank/DDBJ whole genome shotgun (WGS) entry which is preliminary data.</text>
</comment>